<reference evidence="4 5" key="1">
    <citation type="journal article" date="2012" name="J. Bacteriol.">
        <title>Draft genome sequence of the nitrophenol-degrading actinomycete Rhodococcus imtechensis RKJ300.</title>
        <authorList>
            <person name="Vikram S."/>
            <person name="Kumar S."/>
            <person name="Subramanian S."/>
            <person name="Raghava G.P."/>
        </authorList>
    </citation>
    <scope>NUCLEOTIDE SEQUENCE [LARGE SCALE GENOMIC DNA]</scope>
    <source>
        <strain evidence="4 5">RKJ300</strain>
    </source>
</reference>
<evidence type="ECO:0000313" key="4">
    <source>
        <dbReference type="EMBL" id="EID80421.1"/>
    </source>
</evidence>
<evidence type="ECO:0000259" key="3">
    <source>
        <dbReference type="Pfam" id="PF07282"/>
    </source>
</evidence>
<gene>
    <name evidence="4" type="ORF">W59_09424</name>
</gene>
<protein>
    <submittedName>
        <fullName evidence="4">Transposase</fullName>
    </submittedName>
</protein>
<feature type="domain" description="Cas12f1-like TNB" evidence="3">
    <location>
        <begin position="2"/>
        <end position="51"/>
    </location>
</feature>
<dbReference type="Pfam" id="PF07282">
    <property type="entry name" value="Cas12f1-like_TNB"/>
    <property type="match status" value="1"/>
</dbReference>
<keyword evidence="1" id="KW-0238">DNA-binding</keyword>
<evidence type="ECO:0000256" key="2">
    <source>
        <dbReference type="SAM" id="MobiDB-lite"/>
    </source>
</evidence>
<feature type="region of interest" description="Disordered" evidence="2">
    <location>
        <begin position="66"/>
        <end position="90"/>
    </location>
</feature>
<dbReference type="AlphaFoldDB" id="I0WVK5"/>
<accession>I0WVK5</accession>
<dbReference type="EMBL" id="AJJH01000039">
    <property type="protein sequence ID" value="EID80421.1"/>
    <property type="molecule type" value="Genomic_DNA"/>
</dbReference>
<comment type="caution">
    <text evidence="4">The sequence shown here is derived from an EMBL/GenBank/DDBJ whole genome shotgun (WGS) entry which is preliminary data.</text>
</comment>
<name>I0WVK5_RHOOP</name>
<dbReference type="InterPro" id="IPR010095">
    <property type="entry name" value="Cas12f1-like_TNB"/>
</dbReference>
<evidence type="ECO:0000256" key="1">
    <source>
        <dbReference type="ARBA" id="ARBA00023125"/>
    </source>
</evidence>
<sequence>MPVAVVDPRNTSRTCSQCGYCDKANRVSQATFRCRHCQWTGHADHNAARNIAALGHRTYRAARSTAPIAATPPAASGNVSSKPGPSGPSS</sequence>
<evidence type="ECO:0000313" key="5">
    <source>
        <dbReference type="Proteomes" id="UP000006447"/>
    </source>
</evidence>
<organism evidence="4 5">
    <name type="scientific">Rhodococcus opacus RKJ300 = JCM 13270</name>
    <dbReference type="NCBI Taxonomy" id="1165867"/>
    <lineage>
        <taxon>Bacteria</taxon>
        <taxon>Bacillati</taxon>
        <taxon>Actinomycetota</taxon>
        <taxon>Actinomycetes</taxon>
        <taxon>Mycobacteriales</taxon>
        <taxon>Nocardiaceae</taxon>
        <taxon>Rhodococcus</taxon>
    </lineage>
</organism>
<dbReference type="GO" id="GO:0003677">
    <property type="term" value="F:DNA binding"/>
    <property type="evidence" value="ECO:0007669"/>
    <property type="project" value="UniProtKB-KW"/>
</dbReference>
<dbReference type="Proteomes" id="UP000006447">
    <property type="component" value="Unassembled WGS sequence"/>
</dbReference>
<proteinExistence type="predicted"/>